<dbReference type="AlphaFoldDB" id="A0A836C2P8"/>
<accession>A0A836C2P8</accession>
<protein>
    <submittedName>
        <fullName evidence="2">Uncharacterized protein</fullName>
    </submittedName>
</protein>
<organism evidence="2 3">
    <name type="scientific">Edaphochlamys debaryana</name>
    <dbReference type="NCBI Taxonomy" id="47281"/>
    <lineage>
        <taxon>Eukaryota</taxon>
        <taxon>Viridiplantae</taxon>
        <taxon>Chlorophyta</taxon>
        <taxon>core chlorophytes</taxon>
        <taxon>Chlorophyceae</taxon>
        <taxon>CS clade</taxon>
        <taxon>Chlamydomonadales</taxon>
        <taxon>Chlamydomonadales incertae sedis</taxon>
        <taxon>Edaphochlamys</taxon>
    </lineage>
</organism>
<feature type="region of interest" description="Disordered" evidence="1">
    <location>
        <begin position="1"/>
        <end position="23"/>
    </location>
</feature>
<evidence type="ECO:0000313" key="3">
    <source>
        <dbReference type="Proteomes" id="UP000612055"/>
    </source>
</evidence>
<name>A0A836C2P8_9CHLO</name>
<keyword evidence="3" id="KW-1185">Reference proteome</keyword>
<feature type="compositionally biased region" description="Basic and acidic residues" evidence="1">
    <location>
        <begin position="13"/>
        <end position="22"/>
    </location>
</feature>
<proteinExistence type="predicted"/>
<evidence type="ECO:0000313" key="2">
    <source>
        <dbReference type="EMBL" id="KAG2496839.1"/>
    </source>
</evidence>
<comment type="caution">
    <text evidence="2">The sequence shown here is derived from an EMBL/GenBank/DDBJ whole genome shotgun (WGS) entry which is preliminary data.</text>
</comment>
<dbReference type="OrthoDB" id="523152at2759"/>
<reference evidence="2" key="1">
    <citation type="journal article" date="2020" name="bioRxiv">
        <title>Comparative genomics of Chlamydomonas.</title>
        <authorList>
            <person name="Craig R.J."/>
            <person name="Hasan A.R."/>
            <person name="Ness R.W."/>
            <person name="Keightley P.D."/>
        </authorList>
    </citation>
    <scope>NUCLEOTIDE SEQUENCE</scope>
    <source>
        <strain evidence="2">CCAP 11/70</strain>
    </source>
</reference>
<sequence>MTLKNTRPPPPLKAEDQSEGQHRRAIQALSNGVNNVPYDATLRNVVHEGARQPKLPPRQTQKHPGYIRNESGGFFTS</sequence>
<gene>
    <name evidence="2" type="ORF">HYH03_005244</name>
</gene>
<feature type="region of interest" description="Disordered" evidence="1">
    <location>
        <begin position="47"/>
        <end position="77"/>
    </location>
</feature>
<evidence type="ECO:0000256" key="1">
    <source>
        <dbReference type="SAM" id="MobiDB-lite"/>
    </source>
</evidence>
<dbReference type="Proteomes" id="UP000612055">
    <property type="component" value="Unassembled WGS sequence"/>
</dbReference>
<dbReference type="EMBL" id="JAEHOE010000017">
    <property type="protein sequence ID" value="KAG2496839.1"/>
    <property type="molecule type" value="Genomic_DNA"/>
</dbReference>